<proteinExistence type="inferred from homology"/>
<comment type="caution">
    <text evidence="7">The sequence shown here is derived from an EMBL/GenBank/DDBJ whole genome shotgun (WGS) entry which is preliminary data.</text>
</comment>
<evidence type="ECO:0000313" key="7">
    <source>
        <dbReference type="EMBL" id="KAK5979552.1"/>
    </source>
</evidence>
<evidence type="ECO:0000256" key="5">
    <source>
        <dbReference type="ARBA" id="ARBA00023136"/>
    </source>
</evidence>
<gene>
    <name evidence="7" type="ORF">GCK32_007786</name>
</gene>
<keyword evidence="8" id="KW-1185">Reference proteome</keyword>
<keyword evidence="3 6" id="KW-0812">Transmembrane</keyword>
<evidence type="ECO:0000256" key="2">
    <source>
        <dbReference type="ARBA" id="ARBA00009530"/>
    </source>
</evidence>
<dbReference type="EMBL" id="WIXE01008260">
    <property type="protein sequence ID" value="KAK5979552.1"/>
    <property type="molecule type" value="Genomic_DNA"/>
</dbReference>
<comment type="similarity">
    <text evidence="2">Belongs to the UPF0057 (PMP3) family.</text>
</comment>
<dbReference type="GO" id="GO:0016020">
    <property type="term" value="C:membrane"/>
    <property type="evidence" value="ECO:0007669"/>
    <property type="project" value="UniProtKB-SubCell"/>
</dbReference>
<dbReference type="InterPro" id="IPR000612">
    <property type="entry name" value="PMP3"/>
</dbReference>
<organism evidence="7 8">
    <name type="scientific">Trichostrongylus colubriformis</name>
    <name type="common">Black scour worm</name>
    <dbReference type="NCBI Taxonomy" id="6319"/>
    <lineage>
        <taxon>Eukaryota</taxon>
        <taxon>Metazoa</taxon>
        <taxon>Ecdysozoa</taxon>
        <taxon>Nematoda</taxon>
        <taxon>Chromadorea</taxon>
        <taxon>Rhabditida</taxon>
        <taxon>Rhabditina</taxon>
        <taxon>Rhabditomorpha</taxon>
        <taxon>Strongyloidea</taxon>
        <taxon>Trichostrongylidae</taxon>
        <taxon>Trichostrongylus</taxon>
    </lineage>
</organism>
<evidence type="ECO:0000256" key="4">
    <source>
        <dbReference type="ARBA" id="ARBA00022989"/>
    </source>
</evidence>
<evidence type="ECO:0000256" key="6">
    <source>
        <dbReference type="SAM" id="Phobius"/>
    </source>
</evidence>
<reference evidence="7 8" key="1">
    <citation type="submission" date="2019-10" db="EMBL/GenBank/DDBJ databases">
        <title>Assembly and Annotation for the nematode Trichostrongylus colubriformis.</title>
        <authorList>
            <person name="Martin J."/>
        </authorList>
    </citation>
    <scope>NUCLEOTIDE SEQUENCE [LARGE SCALE GENOMIC DNA]</scope>
    <source>
        <strain evidence="7">G859</strain>
        <tissue evidence="7">Whole worm</tissue>
    </source>
</reference>
<dbReference type="Proteomes" id="UP001331761">
    <property type="component" value="Unassembled WGS sequence"/>
</dbReference>
<evidence type="ECO:0000256" key="3">
    <source>
        <dbReference type="ARBA" id="ARBA00022692"/>
    </source>
</evidence>
<keyword evidence="5 6" id="KW-0472">Membrane</keyword>
<name>A0AAN8FIN6_TRICO</name>
<sequence>MDPVQQTHLEFARNTRMNIILLLIIAVVCPPLAVYLDWGCTYHLAVNIFLCSFAWVFGIFHAWVMVTAYSVLSCRDYIMSLMEEKKEIVIEQPVDLRATAGMHCVVCRHQMGIEQERLAYYGTMNMNKTVG</sequence>
<dbReference type="AlphaFoldDB" id="A0AAN8FIN6"/>
<accession>A0AAN8FIN6</accession>
<evidence type="ECO:0000256" key="1">
    <source>
        <dbReference type="ARBA" id="ARBA00004370"/>
    </source>
</evidence>
<feature type="transmembrane region" description="Helical" evidence="6">
    <location>
        <begin position="20"/>
        <end position="38"/>
    </location>
</feature>
<keyword evidence="4 6" id="KW-1133">Transmembrane helix</keyword>
<comment type="subcellular location">
    <subcellularLocation>
        <location evidence="1">Membrane</location>
    </subcellularLocation>
</comment>
<protein>
    <submittedName>
        <fullName evidence="7">Uncharacterized protein</fullName>
    </submittedName>
</protein>
<feature type="transmembrane region" description="Helical" evidence="6">
    <location>
        <begin position="44"/>
        <end position="72"/>
    </location>
</feature>
<evidence type="ECO:0000313" key="8">
    <source>
        <dbReference type="Proteomes" id="UP001331761"/>
    </source>
</evidence>
<dbReference type="Pfam" id="PF01679">
    <property type="entry name" value="Pmp3"/>
    <property type="match status" value="1"/>
</dbReference>